<name>E7FX24_ERYRH</name>
<keyword evidence="1" id="KW-0812">Transmembrane</keyword>
<accession>E7FX24</accession>
<feature type="transmembrane region" description="Helical" evidence="1">
    <location>
        <begin position="20"/>
        <end position="39"/>
    </location>
</feature>
<organism evidence="2 3">
    <name type="scientific">Erysipelothrix rhusiopathiae ATCC 19414</name>
    <dbReference type="NCBI Taxonomy" id="525280"/>
    <lineage>
        <taxon>Bacteria</taxon>
        <taxon>Bacillati</taxon>
        <taxon>Bacillota</taxon>
        <taxon>Erysipelotrichia</taxon>
        <taxon>Erysipelotrichales</taxon>
        <taxon>Erysipelotrichaceae</taxon>
        <taxon>Erysipelothrix</taxon>
    </lineage>
</organism>
<dbReference type="Proteomes" id="UP000003028">
    <property type="component" value="Unassembled WGS sequence"/>
</dbReference>
<dbReference type="AlphaFoldDB" id="E7FX24"/>
<evidence type="ECO:0000313" key="3">
    <source>
        <dbReference type="Proteomes" id="UP000003028"/>
    </source>
</evidence>
<evidence type="ECO:0000256" key="1">
    <source>
        <dbReference type="SAM" id="Phobius"/>
    </source>
</evidence>
<dbReference type="EMBL" id="ACLK02000002">
    <property type="protein sequence ID" value="EFY08799.1"/>
    <property type="molecule type" value="Genomic_DNA"/>
</dbReference>
<keyword evidence="1" id="KW-1133">Transmembrane helix</keyword>
<protein>
    <submittedName>
        <fullName evidence="2">Uncharacterized protein</fullName>
    </submittedName>
</protein>
<reference evidence="2" key="1">
    <citation type="submission" date="2011-01" db="EMBL/GenBank/DDBJ databases">
        <authorList>
            <person name="Muzny D."/>
            <person name="Qin X."/>
            <person name="Buhay C."/>
            <person name="Dugan-Rocha S."/>
            <person name="Ding Y."/>
            <person name="Chen G."/>
            <person name="Hawes A."/>
            <person name="Holder M."/>
            <person name="Jhangiani S."/>
            <person name="Johnson A."/>
            <person name="Khan Z."/>
            <person name="Li Z."/>
            <person name="Liu W."/>
            <person name="Liu X."/>
            <person name="Perez L."/>
            <person name="Shen H."/>
            <person name="Wang Q."/>
            <person name="Watt J."/>
            <person name="Xi L."/>
            <person name="Xin Y."/>
            <person name="Zhou J."/>
            <person name="Deng J."/>
            <person name="Jiang H."/>
            <person name="Liu Y."/>
            <person name="Qu J."/>
            <person name="Song X.-Z."/>
            <person name="Zhang L."/>
            <person name="Villasana D."/>
            <person name="Johnson A."/>
            <person name="Liu J."/>
            <person name="Liyanage D."/>
            <person name="Lorensuhewa L."/>
            <person name="Robinson T."/>
            <person name="Song A."/>
            <person name="Song B.-B."/>
            <person name="Dinh H."/>
            <person name="Thornton R."/>
            <person name="Coyle M."/>
            <person name="Francisco L."/>
            <person name="Jackson L."/>
            <person name="Javaid M."/>
            <person name="Korchina V."/>
            <person name="Kovar C."/>
            <person name="Mata R."/>
            <person name="Mathew T."/>
            <person name="Ngo R."/>
            <person name="Nguyen L."/>
            <person name="Nguyen N."/>
            <person name="Okwuonu G."/>
            <person name="Ongeri F."/>
            <person name="Pham C."/>
            <person name="Simmons D."/>
            <person name="Wilczek-Boney K."/>
            <person name="Hale W."/>
            <person name="Jakkamsetti A."/>
            <person name="Pham P."/>
            <person name="Ruth R."/>
            <person name="San Lucas F."/>
            <person name="Warren J."/>
            <person name="Zhang J."/>
            <person name="Zhao Z."/>
            <person name="Zhou C."/>
            <person name="Zhu D."/>
            <person name="Lee S."/>
            <person name="Bess C."/>
            <person name="Blankenburg K."/>
            <person name="Forbes L."/>
            <person name="Fu Q."/>
            <person name="Gubbala S."/>
            <person name="Hirani K."/>
            <person name="Jayaseelan J.C."/>
            <person name="Lara F."/>
            <person name="Munidasa M."/>
            <person name="Palculict T."/>
            <person name="Patil S."/>
            <person name="Pu L.-L."/>
            <person name="Saada N."/>
            <person name="Tang L."/>
            <person name="Weissenberger G."/>
            <person name="Zhu Y."/>
            <person name="Hemphill L."/>
            <person name="Shang Y."/>
            <person name="Youmans B."/>
            <person name="Ayvaz T."/>
            <person name="Ross M."/>
            <person name="Santibanez J."/>
            <person name="Aqrawi P."/>
            <person name="Gross S."/>
            <person name="Joshi V."/>
            <person name="Fowler G."/>
            <person name="Nazareth L."/>
            <person name="Reid J."/>
            <person name="Worley K."/>
            <person name="Petrosino J."/>
            <person name="Highlander S."/>
            <person name="Gibbs R."/>
        </authorList>
    </citation>
    <scope>NUCLEOTIDE SEQUENCE [LARGE SCALE GENOMIC DNA]</scope>
    <source>
        <strain evidence="2">ATCC 19414</strain>
    </source>
</reference>
<evidence type="ECO:0000313" key="2">
    <source>
        <dbReference type="EMBL" id="EFY08799.1"/>
    </source>
</evidence>
<sequence length="103" mass="11940">MNSLISISATLAYVNYFSSVVLMPMINITISIISAVIIIKGRNWFKIELKIFSFNRRQGIKLSKTTVHKFMNQELQTYCVPAKNHLLYVEGTKHELFPNRFKT</sequence>
<comment type="caution">
    <text evidence="2">The sequence shown here is derived from an EMBL/GenBank/DDBJ whole genome shotgun (WGS) entry which is preliminary data.</text>
</comment>
<gene>
    <name evidence="2" type="ORF">HMPREF0357_10906</name>
</gene>
<proteinExistence type="predicted"/>
<keyword evidence="1" id="KW-0472">Membrane</keyword>
<keyword evidence="3" id="KW-1185">Reference proteome</keyword>